<dbReference type="Gene3D" id="3.30.160.60">
    <property type="entry name" value="Classic Zinc Finger"/>
    <property type="match status" value="2"/>
</dbReference>
<dbReference type="InterPro" id="IPR036236">
    <property type="entry name" value="Znf_C2H2_sf"/>
</dbReference>
<dbReference type="GO" id="GO:0010468">
    <property type="term" value="P:regulation of gene expression"/>
    <property type="evidence" value="ECO:0007669"/>
    <property type="project" value="TreeGrafter"/>
</dbReference>
<evidence type="ECO:0000256" key="4">
    <source>
        <dbReference type="ARBA" id="ARBA00022833"/>
    </source>
</evidence>
<protein>
    <recommendedName>
        <fullName evidence="7">C2H2-type domain-containing protein</fullName>
    </recommendedName>
</protein>
<evidence type="ECO:0000256" key="6">
    <source>
        <dbReference type="SAM" id="MobiDB-lite"/>
    </source>
</evidence>
<feature type="domain" description="C2H2-type" evidence="7">
    <location>
        <begin position="311"/>
        <end position="339"/>
    </location>
</feature>
<feature type="compositionally biased region" description="Basic residues" evidence="6">
    <location>
        <begin position="1"/>
        <end position="11"/>
    </location>
</feature>
<dbReference type="PANTHER" id="PTHR24403">
    <property type="entry name" value="ZINC FINGER PROTEIN"/>
    <property type="match status" value="1"/>
</dbReference>
<dbReference type="GO" id="GO:0008270">
    <property type="term" value="F:zinc ion binding"/>
    <property type="evidence" value="ECO:0007669"/>
    <property type="project" value="UniProtKB-KW"/>
</dbReference>
<dbReference type="InterPro" id="IPR050688">
    <property type="entry name" value="Zinc_finger/UBP_domain"/>
</dbReference>
<accession>A0A2H3BA12</accession>
<keyword evidence="9" id="KW-1185">Reference proteome</keyword>
<keyword evidence="2" id="KW-0677">Repeat</keyword>
<dbReference type="SUPFAM" id="SSF57667">
    <property type="entry name" value="beta-beta-alpha zinc fingers"/>
    <property type="match status" value="1"/>
</dbReference>
<dbReference type="SMART" id="SM00355">
    <property type="entry name" value="ZnF_C2H2"/>
    <property type="match status" value="3"/>
</dbReference>
<evidence type="ECO:0000313" key="8">
    <source>
        <dbReference type="EMBL" id="PBK60683.1"/>
    </source>
</evidence>
<keyword evidence="3 5" id="KW-0863">Zinc-finger</keyword>
<feature type="domain" description="C2H2-type" evidence="7">
    <location>
        <begin position="275"/>
        <end position="302"/>
    </location>
</feature>
<name>A0A2H3BA12_9AGAR</name>
<dbReference type="EMBL" id="KZ293483">
    <property type="protein sequence ID" value="PBK60683.1"/>
    <property type="molecule type" value="Genomic_DNA"/>
</dbReference>
<sequence length="348" mass="38890">MPAIHRRRGRGSAKSSNRVVSPQIPKDPLYENPEFTDQMKVWDTFSPAASLTTEIKSQGSSLIGSKLTSRSALPRRRRTDANIGSLADHGSLLQGTSCATYRGVSNLEDWDIYYPYFESEAEALLGSDTTAGRTASLSLMDSLLPGSYISQHLSTFLDPGADADFAGYSSTEHQHHETAYIPVAHRCLEQEARLILPRSTLPSASNFSNVDWSEVENSSNSFGERNECSERTADFSFYAPPKIRIYKCPYLSCDFESRSYRGLCGHKSVHTIGIFPCPKCGVVFFRSKALNGHVKVHKNPNDKCKQAVQKYSCLACEKKFVHKRSLEAHESKKHASYAHHFNRLMSTY</sequence>
<dbReference type="Proteomes" id="UP000218334">
    <property type="component" value="Unassembled WGS sequence"/>
</dbReference>
<dbReference type="PANTHER" id="PTHR24403:SF67">
    <property type="entry name" value="FI01116P-RELATED"/>
    <property type="match status" value="1"/>
</dbReference>
<organism evidence="8 9">
    <name type="scientific">Armillaria solidipes</name>
    <dbReference type="NCBI Taxonomy" id="1076256"/>
    <lineage>
        <taxon>Eukaryota</taxon>
        <taxon>Fungi</taxon>
        <taxon>Dikarya</taxon>
        <taxon>Basidiomycota</taxon>
        <taxon>Agaricomycotina</taxon>
        <taxon>Agaricomycetes</taxon>
        <taxon>Agaricomycetidae</taxon>
        <taxon>Agaricales</taxon>
        <taxon>Marasmiineae</taxon>
        <taxon>Physalacriaceae</taxon>
        <taxon>Armillaria</taxon>
    </lineage>
</organism>
<gene>
    <name evidence="8" type="ORF">ARMSODRAFT_1026270</name>
</gene>
<evidence type="ECO:0000256" key="3">
    <source>
        <dbReference type="ARBA" id="ARBA00022771"/>
    </source>
</evidence>
<feature type="region of interest" description="Disordered" evidence="6">
    <location>
        <begin position="1"/>
        <end position="32"/>
    </location>
</feature>
<reference evidence="9" key="1">
    <citation type="journal article" date="2017" name="Nat. Ecol. Evol.">
        <title>Genome expansion and lineage-specific genetic innovations in the forest pathogenic fungi Armillaria.</title>
        <authorList>
            <person name="Sipos G."/>
            <person name="Prasanna A.N."/>
            <person name="Walter M.C."/>
            <person name="O'Connor E."/>
            <person name="Balint B."/>
            <person name="Krizsan K."/>
            <person name="Kiss B."/>
            <person name="Hess J."/>
            <person name="Varga T."/>
            <person name="Slot J."/>
            <person name="Riley R."/>
            <person name="Boka B."/>
            <person name="Rigling D."/>
            <person name="Barry K."/>
            <person name="Lee J."/>
            <person name="Mihaltcheva S."/>
            <person name="LaButti K."/>
            <person name="Lipzen A."/>
            <person name="Waldron R."/>
            <person name="Moloney N.M."/>
            <person name="Sperisen C."/>
            <person name="Kredics L."/>
            <person name="Vagvoelgyi C."/>
            <person name="Patrignani A."/>
            <person name="Fitzpatrick D."/>
            <person name="Nagy I."/>
            <person name="Doyle S."/>
            <person name="Anderson J.B."/>
            <person name="Grigoriev I.V."/>
            <person name="Gueldener U."/>
            <person name="Muensterkoetter M."/>
            <person name="Nagy L.G."/>
        </authorList>
    </citation>
    <scope>NUCLEOTIDE SEQUENCE [LARGE SCALE GENOMIC DNA]</scope>
    <source>
        <strain evidence="9">28-4</strain>
    </source>
</reference>
<dbReference type="AlphaFoldDB" id="A0A2H3BA12"/>
<dbReference type="GO" id="GO:0005634">
    <property type="term" value="C:nucleus"/>
    <property type="evidence" value="ECO:0007669"/>
    <property type="project" value="TreeGrafter"/>
</dbReference>
<proteinExistence type="predicted"/>
<evidence type="ECO:0000256" key="1">
    <source>
        <dbReference type="ARBA" id="ARBA00022723"/>
    </source>
</evidence>
<evidence type="ECO:0000256" key="5">
    <source>
        <dbReference type="PROSITE-ProRule" id="PRU00042"/>
    </source>
</evidence>
<keyword evidence="4" id="KW-0862">Zinc</keyword>
<keyword evidence="1" id="KW-0479">Metal-binding</keyword>
<dbReference type="Pfam" id="PF00096">
    <property type="entry name" value="zf-C2H2"/>
    <property type="match status" value="1"/>
</dbReference>
<dbReference type="PROSITE" id="PS00028">
    <property type="entry name" value="ZINC_FINGER_C2H2_1"/>
    <property type="match status" value="2"/>
</dbReference>
<evidence type="ECO:0000259" key="7">
    <source>
        <dbReference type="PROSITE" id="PS50157"/>
    </source>
</evidence>
<dbReference type="InterPro" id="IPR013087">
    <property type="entry name" value="Znf_C2H2_type"/>
</dbReference>
<dbReference type="PROSITE" id="PS50157">
    <property type="entry name" value="ZINC_FINGER_C2H2_2"/>
    <property type="match status" value="2"/>
</dbReference>
<evidence type="ECO:0000313" key="9">
    <source>
        <dbReference type="Proteomes" id="UP000218334"/>
    </source>
</evidence>
<evidence type="ECO:0000256" key="2">
    <source>
        <dbReference type="ARBA" id="ARBA00022737"/>
    </source>
</evidence>